<dbReference type="InterPro" id="IPR001387">
    <property type="entry name" value="Cro/C1-type_HTH"/>
</dbReference>
<sequence length="134" mass="14959">MSLYVAMPKSLTVYGYLCQPQSVKYLSNNLNMELKQILAVNLHALMRRQKLTQMGLKAKSGIAQATIGRVLRKETAADLDTLQALAKATGVSPWQLLIPNLDPTNPPPLPPSEHERDLYERLRSAAELIVQKNH</sequence>
<accession>A0A6J5T2G7</accession>
<dbReference type="GO" id="GO:0003677">
    <property type="term" value="F:DNA binding"/>
    <property type="evidence" value="ECO:0007669"/>
    <property type="project" value="InterPro"/>
</dbReference>
<evidence type="ECO:0000259" key="1">
    <source>
        <dbReference type="PROSITE" id="PS50943"/>
    </source>
</evidence>
<organism evidence="3">
    <name type="scientific">uncultured Caudovirales phage</name>
    <dbReference type="NCBI Taxonomy" id="2100421"/>
    <lineage>
        <taxon>Viruses</taxon>
        <taxon>Duplodnaviria</taxon>
        <taxon>Heunggongvirae</taxon>
        <taxon>Uroviricota</taxon>
        <taxon>Caudoviricetes</taxon>
        <taxon>Peduoviridae</taxon>
        <taxon>Maltschvirus</taxon>
        <taxon>Maltschvirus maltsch</taxon>
    </lineage>
</organism>
<protein>
    <submittedName>
        <fullName evidence="3">HTH_XRE domain containing protein</fullName>
    </submittedName>
</protein>
<dbReference type="PROSITE" id="PS50943">
    <property type="entry name" value="HTH_CROC1"/>
    <property type="match status" value="1"/>
</dbReference>
<dbReference type="SMART" id="SM00530">
    <property type="entry name" value="HTH_XRE"/>
    <property type="match status" value="1"/>
</dbReference>
<dbReference type="EMBL" id="LR797507">
    <property type="protein sequence ID" value="CAB4221925.1"/>
    <property type="molecule type" value="Genomic_DNA"/>
</dbReference>
<gene>
    <name evidence="2" type="ORF">UFOVP1053_53</name>
    <name evidence="3" type="ORF">UFOVP1647_61</name>
</gene>
<name>A0A6J5T2G7_9CAUD</name>
<feature type="domain" description="HTH cro/C1-type" evidence="1">
    <location>
        <begin position="42"/>
        <end position="96"/>
    </location>
</feature>
<dbReference type="InterPro" id="IPR010982">
    <property type="entry name" value="Lambda_DNA-bd_dom_sf"/>
</dbReference>
<evidence type="ECO:0000313" key="2">
    <source>
        <dbReference type="EMBL" id="CAB4180793.1"/>
    </source>
</evidence>
<dbReference type="Pfam" id="PF01381">
    <property type="entry name" value="HTH_3"/>
    <property type="match status" value="1"/>
</dbReference>
<proteinExistence type="predicted"/>
<dbReference type="SUPFAM" id="SSF47413">
    <property type="entry name" value="lambda repressor-like DNA-binding domains"/>
    <property type="match status" value="1"/>
</dbReference>
<evidence type="ECO:0000313" key="3">
    <source>
        <dbReference type="EMBL" id="CAB4221925.1"/>
    </source>
</evidence>
<dbReference type="EMBL" id="LR797004">
    <property type="protein sequence ID" value="CAB4180793.1"/>
    <property type="molecule type" value="Genomic_DNA"/>
</dbReference>
<reference evidence="3" key="1">
    <citation type="submission" date="2020-05" db="EMBL/GenBank/DDBJ databases">
        <authorList>
            <person name="Chiriac C."/>
            <person name="Salcher M."/>
            <person name="Ghai R."/>
            <person name="Kavagutti S V."/>
        </authorList>
    </citation>
    <scope>NUCLEOTIDE SEQUENCE</scope>
</reference>
<dbReference type="Gene3D" id="1.10.260.40">
    <property type="entry name" value="lambda repressor-like DNA-binding domains"/>
    <property type="match status" value="1"/>
</dbReference>
<dbReference type="CDD" id="cd00093">
    <property type="entry name" value="HTH_XRE"/>
    <property type="match status" value="1"/>
</dbReference>